<dbReference type="EMBL" id="JAZBJQ010000057">
    <property type="protein sequence ID" value="MEE4589899.1"/>
    <property type="molecule type" value="Genomic_DNA"/>
</dbReference>
<dbReference type="Proteomes" id="UP001354649">
    <property type="component" value="Unassembled WGS sequence"/>
</dbReference>
<dbReference type="RefSeq" id="WP_156107362.1">
    <property type="nucleotide sequence ID" value="NZ_JBEYSQ010000013.1"/>
</dbReference>
<comment type="caution">
    <text evidence="2">The sequence shown here is derived from an EMBL/GenBank/DDBJ whole genome shotgun (WGS) entry which is preliminary data.</text>
</comment>
<name>A0ABD5JS21_9ACTN</name>
<sequence>MTAGDPGVFGSPMGGVMSRPQRADRSTSALVSVDSAVARARHDAVDMLGA</sequence>
<protein>
    <submittedName>
        <fullName evidence="2">Uncharacterized protein</fullName>
    </submittedName>
</protein>
<evidence type="ECO:0000256" key="1">
    <source>
        <dbReference type="SAM" id="MobiDB-lite"/>
    </source>
</evidence>
<evidence type="ECO:0000313" key="2">
    <source>
        <dbReference type="EMBL" id="MEE4589899.1"/>
    </source>
</evidence>
<proteinExistence type="predicted"/>
<gene>
    <name evidence="2" type="ORF">V2K49_44095</name>
</gene>
<evidence type="ECO:0000313" key="3">
    <source>
        <dbReference type="Proteomes" id="UP001354649"/>
    </source>
</evidence>
<reference evidence="2 3" key="1">
    <citation type="submission" date="2023-11" db="EMBL/GenBank/DDBJ databases">
        <title>30 novel species of actinomycetes from the DSMZ collection.</title>
        <authorList>
            <person name="Nouioui I."/>
        </authorList>
    </citation>
    <scope>NUCLEOTIDE SEQUENCE [LARGE SCALE GENOMIC DNA]</scope>
    <source>
        <strain evidence="2 3">DSM 41602</strain>
    </source>
</reference>
<dbReference type="AlphaFoldDB" id="A0ABD5JS21"/>
<feature type="region of interest" description="Disordered" evidence="1">
    <location>
        <begin position="1"/>
        <end position="31"/>
    </location>
</feature>
<organism evidence="2 3">
    <name type="scientific">Streptomyces antimycoticus</name>
    <dbReference type="NCBI Taxonomy" id="68175"/>
    <lineage>
        <taxon>Bacteria</taxon>
        <taxon>Bacillati</taxon>
        <taxon>Actinomycetota</taxon>
        <taxon>Actinomycetes</taxon>
        <taxon>Kitasatosporales</taxon>
        <taxon>Streptomycetaceae</taxon>
        <taxon>Streptomyces</taxon>
        <taxon>Streptomyces violaceusniger group</taxon>
    </lineage>
</organism>
<accession>A0ABD5JS21</accession>